<sequence length="70" mass="7692">MLRILVHDDNPSLFKNLSPTRCLSCWHSTALIPRQSREPPGHFHAKRTRGRGGPLVLAGVIVIAAIRNAA</sequence>
<organism evidence="1 2">
    <name type="scientific">Botryobasidium botryosum (strain FD-172 SS1)</name>
    <dbReference type="NCBI Taxonomy" id="930990"/>
    <lineage>
        <taxon>Eukaryota</taxon>
        <taxon>Fungi</taxon>
        <taxon>Dikarya</taxon>
        <taxon>Basidiomycota</taxon>
        <taxon>Agaricomycotina</taxon>
        <taxon>Agaricomycetes</taxon>
        <taxon>Cantharellales</taxon>
        <taxon>Botryobasidiaceae</taxon>
        <taxon>Botryobasidium</taxon>
    </lineage>
</organism>
<reference evidence="2" key="1">
    <citation type="journal article" date="2014" name="Proc. Natl. Acad. Sci. U.S.A.">
        <title>Extensive sampling of basidiomycete genomes demonstrates inadequacy of the white-rot/brown-rot paradigm for wood decay fungi.</title>
        <authorList>
            <person name="Riley R."/>
            <person name="Salamov A.A."/>
            <person name="Brown D.W."/>
            <person name="Nagy L.G."/>
            <person name="Floudas D."/>
            <person name="Held B.W."/>
            <person name="Levasseur A."/>
            <person name="Lombard V."/>
            <person name="Morin E."/>
            <person name="Otillar R."/>
            <person name="Lindquist E.A."/>
            <person name="Sun H."/>
            <person name="LaButti K.M."/>
            <person name="Schmutz J."/>
            <person name="Jabbour D."/>
            <person name="Luo H."/>
            <person name="Baker S.E."/>
            <person name="Pisabarro A.G."/>
            <person name="Walton J.D."/>
            <person name="Blanchette R.A."/>
            <person name="Henrissat B."/>
            <person name="Martin F."/>
            <person name="Cullen D."/>
            <person name="Hibbett D.S."/>
            <person name="Grigoriev I.V."/>
        </authorList>
    </citation>
    <scope>NUCLEOTIDE SEQUENCE [LARGE SCALE GENOMIC DNA]</scope>
    <source>
        <strain evidence="2">FD-172 SS1</strain>
    </source>
</reference>
<dbReference type="Proteomes" id="UP000027195">
    <property type="component" value="Unassembled WGS sequence"/>
</dbReference>
<evidence type="ECO:0000313" key="1">
    <source>
        <dbReference type="EMBL" id="KDQ15045.1"/>
    </source>
</evidence>
<accession>A0A067MJY1</accession>
<gene>
    <name evidence="1" type="ORF">BOTBODRAFT_32046</name>
</gene>
<keyword evidence="2" id="KW-1185">Reference proteome</keyword>
<protein>
    <submittedName>
        <fullName evidence="1">Uncharacterized protein</fullName>
    </submittedName>
</protein>
<dbReference type="EMBL" id="KL198034">
    <property type="protein sequence ID" value="KDQ15045.1"/>
    <property type="molecule type" value="Genomic_DNA"/>
</dbReference>
<dbReference type="AlphaFoldDB" id="A0A067MJY1"/>
<dbReference type="InParanoid" id="A0A067MJY1"/>
<dbReference type="HOGENOM" id="CLU_2757444_0_0_1"/>
<name>A0A067MJY1_BOTB1</name>
<proteinExistence type="predicted"/>
<evidence type="ECO:0000313" key="2">
    <source>
        <dbReference type="Proteomes" id="UP000027195"/>
    </source>
</evidence>